<reference evidence="10" key="1">
    <citation type="submission" date="2020-11" db="EMBL/GenBank/DDBJ databases">
        <authorList>
            <person name="Tran Van P."/>
        </authorList>
    </citation>
    <scope>NUCLEOTIDE SEQUENCE</scope>
</reference>
<evidence type="ECO:0000256" key="6">
    <source>
        <dbReference type="PIRSR" id="PIRSR639383-2"/>
    </source>
</evidence>
<evidence type="ECO:0000313" key="11">
    <source>
        <dbReference type="Proteomes" id="UP000759131"/>
    </source>
</evidence>
<feature type="binding site" evidence="6">
    <location>
        <position position="49"/>
    </location>
    <ligand>
        <name>substrate</name>
    </ligand>
</feature>
<feature type="binding site" evidence="6">
    <location>
        <position position="105"/>
    </location>
    <ligand>
        <name>substrate</name>
    </ligand>
</feature>
<evidence type="ECO:0000256" key="7">
    <source>
        <dbReference type="PIRSR" id="PIRSR639383-3"/>
    </source>
</evidence>
<evidence type="ECO:0000256" key="3">
    <source>
        <dbReference type="ARBA" id="ARBA00022801"/>
    </source>
</evidence>
<evidence type="ECO:0000256" key="1">
    <source>
        <dbReference type="ARBA" id="ARBA00012377"/>
    </source>
</evidence>
<protein>
    <recommendedName>
        <fullName evidence="1">bis(5'-adenosyl)-triphosphatase</fullName>
        <ecNumber evidence="1">3.6.1.29</ecNumber>
    </recommendedName>
</protein>
<accession>A0A7R9Q394</accession>
<dbReference type="GO" id="GO:0000166">
    <property type="term" value="F:nucleotide binding"/>
    <property type="evidence" value="ECO:0007669"/>
    <property type="project" value="UniProtKB-KW"/>
</dbReference>
<name>A0A7R9Q394_9ACAR</name>
<dbReference type="EC" id="3.6.1.29" evidence="1"/>
<dbReference type="Pfam" id="PF01230">
    <property type="entry name" value="HIT"/>
    <property type="match status" value="1"/>
</dbReference>
<dbReference type="Proteomes" id="UP000759131">
    <property type="component" value="Unassembled WGS sequence"/>
</dbReference>
<dbReference type="EMBL" id="OC862890">
    <property type="protein sequence ID" value="CAD7630610.1"/>
    <property type="molecule type" value="Genomic_DNA"/>
</dbReference>
<dbReference type="AlphaFoldDB" id="A0A7R9Q394"/>
<comment type="catalytic activity">
    <reaction evidence="4">
        <text>P(1),P(3)-bis(5'-adenosyl) triphosphate + H2O = AMP + ADP + 2 H(+)</text>
        <dbReference type="Rhea" id="RHEA:13893"/>
        <dbReference type="ChEBI" id="CHEBI:15377"/>
        <dbReference type="ChEBI" id="CHEBI:15378"/>
        <dbReference type="ChEBI" id="CHEBI:58529"/>
        <dbReference type="ChEBI" id="CHEBI:456215"/>
        <dbReference type="ChEBI" id="CHEBI:456216"/>
        <dbReference type="EC" id="3.6.1.29"/>
    </reaction>
</comment>
<dbReference type="InterPro" id="IPR051884">
    <property type="entry name" value="Bis(5'-adenosyl)-TPase_reg"/>
</dbReference>
<dbReference type="InterPro" id="IPR036265">
    <property type="entry name" value="HIT-like_sf"/>
</dbReference>
<dbReference type="CDD" id="cd01275">
    <property type="entry name" value="FHIT"/>
    <property type="match status" value="1"/>
</dbReference>
<evidence type="ECO:0000313" key="10">
    <source>
        <dbReference type="EMBL" id="CAD7630610.1"/>
    </source>
</evidence>
<dbReference type="PANTHER" id="PTHR46243">
    <property type="entry name" value="BIS(5'-ADENOSYL)-TRIPHOSPHATASE"/>
    <property type="match status" value="1"/>
</dbReference>
<dbReference type="InterPro" id="IPR039383">
    <property type="entry name" value="FHIT"/>
</dbReference>
<evidence type="ECO:0000259" key="9">
    <source>
        <dbReference type="PROSITE" id="PS51084"/>
    </source>
</evidence>
<organism evidence="10">
    <name type="scientific">Medioppia subpectinata</name>
    <dbReference type="NCBI Taxonomy" id="1979941"/>
    <lineage>
        <taxon>Eukaryota</taxon>
        <taxon>Metazoa</taxon>
        <taxon>Ecdysozoa</taxon>
        <taxon>Arthropoda</taxon>
        <taxon>Chelicerata</taxon>
        <taxon>Arachnida</taxon>
        <taxon>Acari</taxon>
        <taxon>Acariformes</taxon>
        <taxon>Sarcoptiformes</taxon>
        <taxon>Oribatida</taxon>
        <taxon>Brachypylina</taxon>
        <taxon>Oppioidea</taxon>
        <taxon>Oppiidae</taxon>
        <taxon>Medioppia</taxon>
    </lineage>
</organism>
<evidence type="ECO:0000256" key="4">
    <source>
        <dbReference type="ARBA" id="ARBA00047780"/>
    </source>
</evidence>
<dbReference type="GO" id="GO:0047710">
    <property type="term" value="F:bis(5'-adenosyl)-triphosphatase activity"/>
    <property type="evidence" value="ECO:0007669"/>
    <property type="project" value="UniProtKB-EC"/>
</dbReference>
<evidence type="ECO:0000256" key="2">
    <source>
        <dbReference type="ARBA" id="ARBA00022741"/>
    </source>
</evidence>
<keyword evidence="3" id="KW-0378">Hydrolase</keyword>
<evidence type="ECO:0000256" key="8">
    <source>
        <dbReference type="PROSITE-ProRule" id="PRU00464"/>
    </source>
</evidence>
<dbReference type="EMBL" id="CAJPIZ010008315">
    <property type="protein sequence ID" value="CAG2111040.1"/>
    <property type="molecule type" value="Genomic_DNA"/>
</dbReference>
<sequence length="171" mass="18971">NLYGNIFAAIGSVNETDTGSEESFAFGPTAVVKASQVFYRTAHTIAFVNHRPILAGHVLVSSIRAAKRLQELNEEEIRDLFCTVQKVQKAVESEFGANASTIAIQDGVDAGQSIEHIHAHVIPRKPTDFGGNIDQIYSELQKHDKSEHISKTKLRTDEEMLLESTKLKTYF</sequence>
<feature type="active site" description="Tele-AMP-histidine intermediate" evidence="5">
    <location>
        <position position="118"/>
    </location>
</feature>
<evidence type="ECO:0000256" key="5">
    <source>
        <dbReference type="PIRSR" id="PIRSR639383-1"/>
    </source>
</evidence>
<feature type="short sequence motif" description="Histidine triad motif" evidence="8">
    <location>
        <begin position="116"/>
        <end position="120"/>
    </location>
</feature>
<feature type="non-terminal residue" evidence="10">
    <location>
        <position position="1"/>
    </location>
</feature>
<dbReference type="FunFam" id="3.30.428.10:FF:000011">
    <property type="entry name" value="Fragile histidine triad"/>
    <property type="match status" value="1"/>
</dbReference>
<dbReference type="Gene3D" id="3.30.428.10">
    <property type="entry name" value="HIT-like"/>
    <property type="match status" value="1"/>
</dbReference>
<feature type="binding site" evidence="6">
    <location>
        <position position="120"/>
    </location>
    <ligand>
        <name>substrate</name>
    </ligand>
</feature>
<keyword evidence="2" id="KW-0547">Nucleotide-binding</keyword>
<feature type="site" description="Important for induction of apoptosis" evidence="7">
    <location>
        <position position="137"/>
    </location>
</feature>
<proteinExistence type="predicted"/>
<feature type="domain" description="HIT" evidence="9">
    <location>
        <begin position="25"/>
        <end position="131"/>
    </location>
</feature>
<dbReference type="InterPro" id="IPR011146">
    <property type="entry name" value="HIT-like"/>
</dbReference>
<gene>
    <name evidence="10" type="ORF">OSB1V03_LOCUS11022</name>
</gene>
<dbReference type="SUPFAM" id="SSF54197">
    <property type="entry name" value="HIT-like"/>
    <property type="match status" value="1"/>
</dbReference>
<dbReference type="PANTHER" id="PTHR46243:SF1">
    <property type="entry name" value="BIS(5'-ADENOSYL)-TRIPHOSPHATASE"/>
    <property type="match status" value="1"/>
</dbReference>
<dbReference type="PROSITE" id="PS51084">
    <property type="entry name" value="HIT_2"/>
    <property type="match status" value="1"/>
</dbReference>
<keyword evidence="11" id="KW-1185">Reference proteome</keyword>
<dbReference type="OrthoDB" id="680339at2759"/>